<evidence type="ECO:0000313" key="2">
    <source>
        <dbReference type="Proteomes" id="UP001597283"/>
    </source>
</evidence>
<reference evidence="2" key="1">
    <citation type="journal article" date="2019" name="Int. J. Syst. Evol. Microbiol.">
        <title>The Global Catalogue of Microorganisms (GCM) 10K type strain sequencing project: providing services to taxonomists for standard genome sequencing and annotation.</title>
        <authorList>
            <consortium name="The Broad Institute Genomics Platform"/>
            <consortium name="The Broad Institute Genome Sequencing Center for Infectious Disease"/>
            <person name="Wu L."/>
            <person name="Ma J."/>
        </authorList>
    </citation>
    <scope>NUCLEOTIDE SEQUENCE [LARGE SCALE GENOMIC DNA]</scope>
    <source>
        <strain evidence="2">Q85</strain>
    </source>
</reference>
<accession>A0ABW4NCR3</accession>
<dbReference type="EMBL" id="JBHUFC010000003">
    <property type="protein sequence ID" value="MFD1787738.1"/>
    <property type="molecule type" value="Genomic_DNA"/>
</dbReference>
<evidence type="ECO:0000313" key="1">
    <source>
        <dbReference type="EMBL" id="MFD1787738.1"/>
    </source>
</evidence>
<gene>
    <name evidence="1" type="ORF">ACFSC3_09145</name>
</gene>
<dbReference type="RefSeq" id="WP_380940102.1">
    <property type="nucleotide sequence ID" value="NZ_JBHUFC010000003.1"/>
</dbReference>
<keyword evidence="2" id="KW-1185">Reference proteome</keyword>
<comment type="caution">
    <text evidence="1">The sequence shown here is derived from an EMBL/GenBank/DDBJ whole genome shotgun (WGS) entry which is preliminary data.</text>
</comment>
<name>A0ABW4NCR3_9SPHN</name>
<proteinExistence type="predicted"/>
<organism evidence="1 2">
    <name type="scientific">Sphingomonas floccifaciens</name>
    <dbReference type="NCBI Taxonomy" id="1844115"/>
    <lineage>
        <taxon>Bacteria</taxon>
        <taxon>Pseudomonadati</taxon>
        <taxon>Pseudomonadota</taxon>
        <taxon>Alphaproteobacteria</taxon>
        <taxon>Sphingomonadales</taxon>
        <taxon>Sphingomonadaceae</taxon>
        <taxon>Sphingomonas</taxon>
    </lineage>
</organism>
<dbReference type="Proteomes" id="UP001597283">
    <property type="component" value="Unassembled WGS sequence"/>
</dbReference>
<protein>
    <submittedName>
        <fullName evidence="1">Uncharacterized protein</fullName>
    </submittedName>
</protein>
<sequence>MPVLLPIAMMALQNVSQATPNTLSSCVTVADAMARLACYDAAAGRSGDEPVQMSEAGVKARFGLPAIRSSKREKTPKAPKVDRVDGVIRSVGTSSNGYYVVDLGENGVWAFSSEIPTLPKVGDAIQIRSAALGSFMGSIAGGREARIQRRR</sequence>